<sequence length="198" mass="22421">MKKIFFCLALAVWLSAETSIGGISVGETFDDVAQKYPFVGKWGKQEITGLPYPLNVNDKTQVFLAQQPENRIYFYFNENKEVIAVGLYTGNMAAGYSDKIIYETGAGLRPTDGILEMKVLYGMPQDISEYNYKDHAGDKIMRRMYYYPGLIVQTRKVNALPELIDNILVCAYGPELVLREKNSPIAKPNYFLDGRIAF</sequence>
<organism evidence="2 3">
    <name type="scientific">Termititenax aidoneus</name>
    <dbReference type="NCBI Taxonomy" id="2218524"/>
    <lineage>
        <taxon>Bacteria</taxon>
        <taxon>Bacillati</taxon>
        <taxon>Candidatus Margulisiibacteriota</taxon>
        <taxon>Candidatus Termititenacia</taxon>
        <taxon>Candidatus Termititenacales</taxon>
        <taxon>Candidatus Termititenacaceae</taxon>
        <taxon>Candidatus Termititenax</taxon>
    </lineage>
</organism>
<keyword evidence="3" id="KW-1185">Reference proteome</keyword>
<proteinExistence type="predicted"/>
<dbReference type="AlphaFoldDB" id="A0A388TAC8"/>
<evidence type="ECO:0000313" key="3">
    <source>
        <dbReference type="Proteomes" id="UP000269352"/>
    </source>
</evidence>
<name>A0A388TAC8_TERA1</name>
<gene>
    <name evidence="2" type="ORF">NO1_0776</name>
</gene>
<feature type="signal peptide" evidence="1">
    <location>
        <begin position="1"/>
        <end position="18"/>
    </location>
</feature>
<feature type="chain" id="PRO_5017425767" evidence="1">
    <location>
        <begin position="19"/>
        <end position="198"/>
    </location>
</feature>
<dbReference type="Proteomes" id="UP000269352">
    <property type="component" value="Unassembled WGS sequence"/>
</dbReference>
<reference evidence="2 3" key="1">
    <citation type="journal article" date="2019" name="ISME J.">
        <title>Genome analyses of uncultured TG2/ZB3 bacteria in 'Margulisbacteria' specifically attached to ectosymbiotic spirochetes of protists in the termite gut.</title>
        <authorList>
            <person name="Utami Y.D."/>
            <person name="Kuwahara H."/>
            <person name="Igai K."/>
            <person name="Murakami T."/>
            <person name="Sugaya K."/>
            <person name="Morikawa T."/>
            <person name="Nagura Y."/>
            <person name="Yuki M."/>
            <person name="Deevong P."/>
            <person name="Inoue T."/>
            <person name="Kihara K."/>
            <person name="Lo N."/>
            <person name="Yamada A."/>
            <person name="Ohkuma M."/>
            <person name="Hongoh Y."/>
        </authorList>
    </citation>
    <scope>NUCLEOTIDE SEQUENCE [LARGE SCALE GENOMIC DNA]</scope>
    <source>
        <strain evidence="2">NkOx7-01</strain>
    </source>
</reference>
<accession>A0A388TAC8</accession>
<keyword evidence="1" id="KW-0732">Signal</keyword>
<comment type="caution">
    <text evidence="2">The sequence shown here is derived from an EMBL/GenBank/DDBJ whole genome shotgun (WGS) entry which is preliminary data.</text>
</comment>
<evidence type="ECO:0000256" key="1">
    <source>
        <dbReference type="SAM" id="SignalP"/>
    </source>
</evidence>
<dbReference type="EMBL" id="BGZN01000010">
    <property type="protein sequence ID" value="GBR73384.1"/>
    <property type="molecule type" value="Genomic_DNA"/>
</dbReference>
<evidence type="ECO:0000313" key="2">
    <source>
        <dbReference type="EMBL" id="GBR73384.1"/>
    </source>
</evidence>
<protein>
    <submittedName>
        <fullName evidence="2">Uncharacterized protein</fullName>
    </submittedName>
</protein>